<dbReference type="EMBL" id="BTTX01000002">
    <property type="protein sequence ID" value="GMU06385.1"/>
    <property type="molecule type" value="Genomic_DNA"/>
</dbReference>
<reference evidence="2 3" key="1">
    <citation type="journal article" date="2024" name="Arch. Microbiol.">
        <title>Corallococcus caeni sp. nov., a novel myxobacterium isolated from activated sludge.</title>
        <authorList>
            <person name="Tomita S."/>
            <person name="Nakai R."/>
            <person name="Kuroda K."/>
            <person name="Kurashita H."/>
            <person name="Hatamoto M."/>
            <person name="Yamaguchi T."/>
            <person name="Narihiro T."/>
        </authorList>
    </citation>
    <scope>NUCLEOTIDE SEQUENCE [LARGE SCALE GENOMIC DNA]</scope>
    <source>
        <strain evidence="2 3">NO1</strain>
    </source>
</reference>
<keyword evidence="3" id="KW-1185">Reference proteome</keyword>
<gene>
    <name evidence="2" type="ORF">ASNO1_26380</name>
</gene>
<sequence length="489" mass="52798">MKSIQLGCFAMALVLGSGCAHQVYSSKLTAAAPPRGVVYALPKTVLKVTIPYTVRETSRMVNGYASSPLQEVLVQKPVVIETKSVADLVNTFVLSGDDLNDDVLLEAELEFKVNDNGLLEGVSADSSDNTLKAVQSSVSAGISVAKTLAVAAGMEPPELTAALRRIKQIYREIGELVAFDPIPVVASPEVPSGVDVRVPETPGAKTPRLEPATAPAKAVARKSIVERTLEVKRRQGLIQALTQELEKLQAVVQTYQDKNKDVVKETELAYTLTVDPDSFDKSKADWTYEIAPDELVKGIKSAEMPKVTLVLKGAGAQTTQVNGGWKPQDRNPGFIYRATATLQLLVQVDNTDVLQDWVSIPQLGHFASASVESKRFTTRKTSATFNGSGALKEYKVKTGSSADKVAEAVASSLDSVQKSLLDLRYGLKIEDLQKQKELADAKKALEPGPGQSDAEKTIADLKEQTQLTQAKLALEQAQLDLEKLRTENK</sequence>
<keyword evidence="1" id="KW-0175">Coiled coil</keyword>
<accession>A0ABQ6QQU4</accession>
<evidence type="ECO:0000256" key="1">
    <source>
        <dbReference type="SAM" id="Coils"/>
    </source>
</evidence>
<feature type="coiled-coil region" evidence="1">
    <location>
        <begin position="231"/>
        <end position="265"/>
    </location>
</feature>
<evidence type="ECO:0008006" key="4">
    <source>
        <dbReference type="Google" id="ProtNLM"/>
    </source>
</evidence>
<dbReference type="Proteomes" id="UP001342631">
    <property type="component" value="Unassembled WGS sequence"/>
</dbReference>
<protein>
    <recommendedName>
        <fullName evidence="4">DUF4831 family protein</fullName>
    </recommendedName>
</protein>
<organism evidence="2 3">
    <name type="scientific">Corallococcus caeni</name>
    <dbReference type="NCBI Taxonomy" id="3082388"/>
    <lineage>
        <taxon>Bacteria</taxon>
        <taxon>Pseudomonadati</taxon>
        <taxon>Myxococcota</taxon>
        <taxon>Myxococcia</taxon>
        <taxon>Myxococcales</taxon>
        <taxon>Cystobacterineae</taxon>
        <taxon>Myxococcaceae</taxon>
        <taxon>Corallococcus</taxon>
    </lineage>
</organism>
<dbReference type="PROSITE" id="PS51257">
    <property type="entry name" value="PROKAR_LIPOPROTEIN"/>
    <property type="match status" value="1"/>
</dbReference>
<evidence type="ECO:0000313" key="2">
    <source>
        <dbReference type="EMBL" id="GMU06385.1"/>
    </source>
</evidence>
<name>A0ABQ6QQU4_9BACT</name>
<evidence type="ECO:0000313" key="3">
    <source>
        <dbReference type="Proteomes" id="UP001342631"/>
    </source>
</evidence>
<proteinExistence type="predicted"/>
<comment type="caution">
    <text evidence="2">The sequence shown here is derived from an EMBL/GenBank/DDBJ whole genome shotgun (WGS) entry which is preliminary data.</text>
</comment>